<gene>
    <name evidence="1" type="ORF">GCM10022210_24870</name>
</gene>
<dbReference type="Pfam" id="PF19458">
    <property type="entry name" value="DUF5995"/>
    <property type="match status" value="1"/>
</dbReference>
<protein>
    <submittedName>
        <fullName evidence="1">DUF5995 family protein</fullName>
    </submittedName>
</protein>
<keyword evidence="2" id="KW-1185">Reference proteome</keyword>
<reference evidence="2" key="1">
    <citation type="journal article" date="2019" name="Int. J. Syst. Evol. Microbiol.">
        <title>The Global Catalogue of Microorganisms (GCM) 10K type strain sequencing project: providing services to taxonomists for standard genome sequencing and annotation.</title>
        <authorList>
            <consortium name="The Broad Institute Genomics Platform"/>
            <consortium name="The Broad Institute Genome Sequencing Center for Infectious Disease"/>
            <person name="Wu L."/>
            <person name="Ma J."/>
        </authorList>
    </citation>
    <scope>NUCLEOTIDE SEQUENCE [LARGE SCALE GENOMIC DNA]</scope>
    <source>
        <strain evidence="2">JCM 16601</strain>
    </source>
</reference>
<dbReference type="Proteomes" id="UP001500742">
    <property type="component" value="Unassembled WGS sequence"/>
</dbReference>
<dbReference type="InterPro" id="IPR046037">
    <property type="entry name" value="DUF5995"/>
</dbReference>
<evidence type="ECO:0000313" key="2">
    <source>
        <dbReference type="Proteomes" id="UP001500742"/>
    </source>
</evidence>
<dbReference type="EMBL" id="BAAAZC010000018">
    <property type="protein sequence ID" value="GAA3973634.1"/>
    <property type="molecule type" value="Genomic_DNA"/>
</dbReference>
<name>A0ABP7PZB1_9SPHI</name>
<organism evidence="1 2">
    <name type="scientific">Mucilaginibacter dorajii</name>
    <dbReference type="NCBI Taxonomy" id="692994"/>
    <lineage>
        <taxon>Bacteria</taxon>
        <taxon>Pseudomonadati</taxon>
        <taxon>Bacteroidota</taxon>
        <taxon>Sphingobacteriia</taxon>
        <taxon>Sphingobacteriales</taxon>
        <taxon>Sphingobacteriaceae</taxon>
        <taxon>Mucilaginibacter</taxon>
    </lineage>
</organism>
<evidence type="ECO:0000313" key="1">
    <source>
        <dbReference type="EMBL" id="GAA3973634.1"/>
    </source>
</evidence>
<accession>A0ABP7PZB1</accession>
<sequence>MSQATTIDQIIQQLEAIIADAIATGSRAGYFAALYHKVTCKVKEGIVNGEFENGPRMEQLDVTFASRYITAYNQWQQKQQPSASWQLAFDIFNKPSKMVLQHLLIGMNAHINLDLGVAVVETARAFNQPLAEVHKDFNAINTILSALTYEVINELDQVSPLLSLAGLHAQNNSILIQFALSNARDGAWAFAEDIDSRNGKDYINSISSRDADINKLGKGIVYPVGLLSFTVWVIHLFEWRNPSKITKVLSEYKKAYLKVN</sequence>
<dbReference type="RefSeq" id="WP_259094339.1">
    <property type="nucleotide sequence ID" value="NZ_BAAAZC010000018.1"/>
</dbReference>
<proteinExistence type="predicted"/>
<comment type="caution">
    <text evidence="1">The sequence shown here is derived from an EMBL/GenBank/DDBJ whole genome shotgun (WGS) entry which is preliminary data.</text>
</comment>